<dbReference type="CDD" id="cd05233">
    <property type="entry name" value="SDR_c"/>
    <property type="match status" value="1"/>
</dbReference>
<gene>
    <name evidence="3" type="ORF">ACFSOZ_02505</name>
</gene>
<accession>A0ABW4U3Z0</accession>
<dbReference type="PRINTS" id="PR00081">
    <property type="entry name" value="GDHRDH"/>
</dbReference>
<organism evidence="3 4">
    <name type="scientific">Mesorhizobium newzealandense</name>
    <dbReference type="NCBI Taxonomy" id="1300302"/>
    <lineage>
        <taxon>Bacteria</taxon>
        <taxon>Pseudomonadati</taxon>
        <taxon>Pseudomonadota</taxon>
        <taxon>Alphaproteobacteria</taxon>
        <taxon>Hyphomicrobiales</taxon>
        <taxon>Phyllobacteriaceae</taxon>
        <taxon>Mesorhizobium</taxon>
    </lineage>
</organism>
<evidence type="ECO:0000256" key="1">
    <source>
        <dbReference type="ARBA" id="ARBA00006484"/>
    </source>
</evidence>
<dbReference type="InterPro" id="IPR002347">
    <property type="entry name" value="SDR_fam"/>
</dbReference>
<reference evidence="4" key="1">
    <citation type="journal article" date="2019" name="Int. J. Syst. Evol. Microbiol.">
        <title>The Global Catalogue of Microorganisms (GCM) 10K type strain sequencing project: providing services to taxonomists for standard genome sequencing and annotation.</title>
        <authorList>
            <consortium name="The Broad Institute Genomics Platform"/>
            <consortium name="The Broad Institute Genome Sequencing Center for Infectious Disease"/>
            <person name="Wu L."/>
            <person name="Ma J."/>
        </authorList>
    </citation>
    <scope>NUCLEOTIDE SEQUENCE [LARGE SCALE GENOMIC DNA]</scope>
    <source>
        <strain evidence="4">CGMCC 1.16225</strain>
    </source>
</reference>
<evidence type="ECO:0000256" key="2">
    <source>
        <dbReference type="ARBA" id="ARBA00023002"/>
    </source>
</evidence>
<keyword evidence="4" id="KW-1185">Reference proteome</keyword>
<dbReference type="GO" id="GO:0016491">
    <property type="term" value="F:oxidoreductase activity"/>
    <property type="evidence" value="ECO:0007669"/>
    <property type="project" value="UniProtKB-KW"/>
</dbReference>
<dbReference type="Gene3D" id="3.40.50.720">
    <property type="entry name" value="NAD(P)-binding Rossmann-like Domain"/>
    <property type="match status" value="1"/>
</dbReference>
<dbReference type="EMBL" id="JBHUGZ010000001">
    <property type="protein sequence ID" value="MFD1981579.1"/>
    <property type="molecule type" value="Genomic_DNA"/>
</dbReference>
<dbReference type="PANTHER" id="PTHR24321:SF14">
    <property type="entry name" value="SHORT-CHAIN TYPE DEHYDROGENASE_REDUCTASE BLR2146-RELATED"/>
    <property type="match status" value="1"/>
</dbReference>
<name>A0ABW4U3Z0_9HYPH</name>
<dbReference type="PANTHER" id="PTHR24321">
    <property type="entry name" value="DEHYDROGENASES, SHORT CHAIN"/>
    <property type="match status" value="1"/>
</dbReference>
<dbReference type="PROSITE" id="PS51257">
    <property type="entry name" value="PROKAR_LIPOPROTEIN"/>
    <property type="match status" value="1"/>
</dbReference>
<dbReference type="InterPro" id="IPR020904">
    <property type="entry name" value="Sc_DH/Rdtase_CS"/>
</dbReference>
<dbReference type="Proteomes" id="UP001597405">
    <property type="component" value="Unassembled WGS sequence"/>
</dbReference>
<keyword evidence="2 3" id="KW-0560">Oxidoreductase</keyword>
<evidence type="ECO:0000313" key="4">
    <source>
        <dbReference type="Proteomes" id="UP001597405"/>
    </source>
</evidence>
<dbReference type="SUPFAM" id="SSF51735">
    <property type="entry name" value="NAD(P)-binding Rossmann-fold domains"/>
    <property type="match status" value="1"/>
</dbReference>
<dbReference type="PRINTS" id="PR00080">
    <property type="entry name" value="SDRFAMILY"/>
</dbReference>
<dbReference type="RefSeq" id="WP_379093234.1">
    <property type="nucleotide sequence ID" value="NZ_JBHUGZ010000001.1"/>
</dbReference>
<dbReference type="PROSITE" id="PS00061">
    <property type="entry name" value="ADH_SHORT"/>
    <property type="match status" value="1"/>
</dbReference>
<dbReference type="EC" id="1.1.1.-" evidence="3"/>
<comment type="caution">
    <text evidence="3">The sequence shown here is derived from an EMBL/GenBank/DDBJ whole genome shotgun (WGS) entry which is preliminary data.</text>
</comment>
<comment type="similarity">
    <text evidence="1">Belongs to the short-chain dehydrogenases/reductases (SDR) family.</text>
</comment>
<dbReference type="Pfam" id="PF13561">
    <property type="entry name" value="adh_short_C2"/>
    <property type="match status" value="1"/>
</dbReference>
<proteinExistence type="inferred from homology"/>
<sequence length="261" mass="26725">MKDFDGKVALVTGTTGIGLATARRLAAGGGAIIACGIDRAANAALKVELEGSGAGVLVIDADVSVPDQVRDAVAAGVERFGGLDIIVNSAAVHPYGTATSTDFETWNRAMSVNVGSIYLTAHFGIPEMIRRGGGAIVNVASVQGHACQQNVAAYATTKGAIHTLTRSLALDYARQGIRVNSVSPGSVRTPILEKAARGENGTDADVEAAYKRFGEAHPIGRIGEPEEVAELIAFLCSAKAGFCTGADYRIDGGLTAGIGVK</sequence>
<protein>
    <submittedName>
        <fullName evidence="3">SDR family NAD(P)-dependent oxidoreductase</fullName>
        <ecNumber evidence="3">1.1.1.-</ecNumber>
    </submittedName>
</protein>
<evidence type="ECO:0000313" key="3">
    <source>
        <dbReference type="EMBL" id="MFD1981579.1"/>
    </source>
</evidence>
<dbReference type="InterPro" id="IPR036291">
    <property type="entry name" value="NAD(P)-bd_dom_sf"/>
</dbReference>